<reference evidence="1 2" key="1">
    <citation type="submission" date="2018-11" db="EMBL/GenBank/DDBJ databases">
        <title>Erythrobacter spongiae sp. nov., isolated from a marine sponge.</title>
        <authorList>
            <person name="Zhuang L."/>
            <person name="Luo L."/>
        </authorList>
    </citation>
    <scope>NUCLEOTIDE SEQUENCE [LARGE SCALE GENOMIC DNA]</scope>
    <source>
        <strain evidence="1 2">HN-E23</strain>
    </source>
</reference>
<dbReference type="Gene3D" id="3.40.50.2000">
    <property type="entry name" value="Glycogen Phosphorylase B"/>
    <property type="match status" value="2"/>
</dbReference>
<proteinExistence type="predicted"/>
<dbReference type="PANTHER" id="PTHR12526">
    <property type="entry name" value="GLYCOSYLTRANSFERASE"/>
    <property type="match status" value="1"/>
</dbReference>
<keyword evidence="1" id="KW-0808">Transferase</keyword>
<dbReference type="Pfam" id="PF13692">
    <property type="entry name" value="Glyco_trans_1_4"/>
    <property type="match status" value="1"/>
</dbReference>
<comment type="caution">
    <text evidence="1">The sequence shown here is derived from an EMBL/GenBank/DDBJ whole genome shotgun (WGS) entry which is preliminary data.</text>
</comment>
<dbReference type="SUPFAM" id="SSF53756">
    <property type="entry name" value="UDP-Glycosyltransferase/glycogen phosphorylase"/>
    <property type="match status" value="1"/>
</dbReference>
<evidence type="ECO:0000313" key="1">
    <source>
        <dbReference type="EMBL" id="RPF70547.1"/>
    </source>
</evidence>
<dbReference type="GO" id="GO:0016740">
    <property type="term" value="F:transferase activity"/>
    <property type="evidence" value="ECO:0007669"/>
    <property type="project" value="UniProtKB-KW"/>
</dbReference>
<organism evidence="1 2">
    <name type="scientific">Aurantiacibacter spongiae</name>
    <dbReference type="NCBI Taxonomy" id="2488860"/>
    <lineage>
        <taxon>Bacteria</taxon>
        <taxon>Pseudomonadati</taxon>
        <taxon>Pseudomonadota</taxon>
        <taxon>Alphaproteobacteria</taxon>
        <taxon>Sphingomonadales</taxon>
        <taxon>Erythrobacteraceae</taxon>
        <taxon>Aurantiacibacter</taxon>
    </lineage>
</organism>
<keyword evidence="2" id="KW-1185">Reference proteome</keyword>
<gene>
    <name evidence="1" type="ORF">EG799_02105</name>
</gene>
<dbReference type="EMBL" id="RPFZ01000001">
    <property type="protein sequence ID" value="RPF70547.1"/>
    <property type="molecule type" value="Genomic_DNA"/>
</dbReference>
<dbReference type="AlphaFoldDB" id="A0A3N5CPP3"/>
<name>A0A3N5CPP3_9SPHN</name>
<evidence type="ECO:0000313" key="2">
    <source>
        <dbReference type="Proteomes" id="UP000275232"/>
    </source>
</evidence>
<accession>A0A3N5CPP3</accession>
<sequence length="478" mass="52645">MARRHREHYRTRLCPVERGRGTIASPGLAAFPRSGPRPSRFGQKTFAGASVIAPSTDHPPRPATGGLPRVLAVQFGSRRQYAMPAALAEAGMLEALYTDLYATPGLKLLGAPLKALGGSAATRMLSRNMPDAVARRTKVFPSWSWKLQRALRVQNVEERVEAIDRAHRFAARSMLRAGFGGADHVLVQLMEARGLLAAAKQKNLTTITDVNIAPSTERIVREERCRFPGWEKDDRYWGDDVLEQRGLRPPTDEVIESTDIFLCPSQFVQDDLVENFAVDRADTRLLHYAANPRWFDIEPDAQPGRILFAGEASLRKGIHILAQAARLLRDKGKPYEFRVAGQVSDTIAARPETGELVFLGKLNHQQLREEFTRADIFAFPSLAEGSAGVTFEAMASGLPLVTTAAAGSVARDGKEAYIVPERDPLALAEAIECLVEDRSVRNRMAADARVLARTYSWDGFSQRLGAALVPAETNEPTR</sequence>
<dbReference type="Proteomes" id="UP000275232">
    <property type="component" value="Unassembled WGS sequence"/>
</dbReference>
<dbReference type="CDD" id="cd03801">
    <property type="entry name" value="GT4_PimA-like"/>
    <property type="match status" value="1"/>
</dbReference>
<protein>
    <submittedName>
        <fullName evidence="1">Glycosyltransferase</fullName>
    </submittedName>
</protein>